<keyword evidence="4 13" id="KW-0732">Signal</keyword>
<protein>
    <recommendedName>
        <fullName evidence="11">lytic cellulose monooxygenase (C4-dehydrogenating)</fullName>
        <ecNumber evidence="11">1.14.99.56</ecNumber>
    </recommendedName>
</protein>
<accession>A0A4R8QYD0</accession>
<evidence type="ECO:0000256" key="2">
    <source>
        <dbReference type="ARBA" id="ARBA00004613"/>
    </source>
</evidence>
<feature type="compositionally biased region" description="Low complexity" evidence="12">
    <location>
        <begin position="250"/>
        <end position="264"/>
    </location>
</feature>
<keyword evidence="16" id="KW-1185">Reference proteome</keyword>
<evidence type="ECO:0000256" key="4">
    <source>
        <dbReference type="ARBA" id="ARBA00022729"/>
    </source>
</evidence>
<organism evidence="15 16">
    <name type="scientific">Colletotrichum trifolii</name>
    <dbReference type="NCBI Taxonomy" id="5466"/>
    <lineage>
        <taxon>Eukaryota</taxon>
        <taxon>Fungi</taxon>
        <taxon>Dikarya</taxon>
        <taxon>Ascomycota</taxon>
        <taxon>Pezizomycotina</taxon>
        <taxon>Sordariomycetes</taxon>
        <taxon>Hypocreomycetidae</taxon>
        <taxon>Glomerellales</taxon>
        <taxon>Glomerellaceae</taxon>
        <taxon>Colletotrichum</taxon>
        <taxon>Colletotrichum orbiculare species complex</taxon>
    </lineage>
</organism>
<evidence type="ECO:0000256" key="7">
    <source>
        <dbReference type="ARBA" id="ARBA00023277"/>
    </source>
</evidence>
<dbReference type="InterPro" id="IPR005103">
    <property type="entry name" value="AA9_LPMO"/>
</dbReference>
<dbReference type="EC" id="1.14.99.56" evidence="11"/>
<evidence type="ECO:0000259" key="14">
    <source>
        <dbReference type="Pfam" id="PF03443"/>
    </source>
</evidence>
<comment type="cofactor">
    <cofactor evidence="1">
        <name>Cu(2+)</name>
        <dbReference type="ChEBI" id="CHEBI:29036"/>
    </cofactor>
</comment>
<feature type="region of interest" description="Disordered" evidence="12">
    <location>
        <begin position="237"/>
        <end position="288"/>
    </location>
</feature>
<comment type="subcellular location">
    <subcellularLocation>
        <location evidence="2">Secreted</location>
    </subcellularLocation>
</comment>
<evidence type="ECO:0000256" key="6">
    <source>
        <dbReference type="ARBA" id="ARBA00023157"/>
    </source>
</evidence>
<feature type="domain" description="Auxiliary Activity family 9 catalytic" evidence="14">
    <location>
        <begin position="21"/>
        <end position="233"/>
    </location>
</feature>
<gene>
    <name evidence="15" type="primary">cel61b-0</name>
    <name evidence="15" type="ORF">CTRI78_v008500</name>
</gene>
<dbReference type="PANTHER" id="PTHR33353">
    <property type="entry name" value="PUTATIVE (AFU_ORTHOLOGUE AFUA_1G12560)-RELATED"/>
    <property type="match status" value="1"/>
</dbReference>
<evidence type="ECO:0000256" key="13">
    <source>
        <dbReference type="SAM" id="SignalP"/>
    </source>
</evidence>
<evidence type="ECO:0000256" key="12">
    <source>
        <dbReference type="SAM" id="MobiDB-lite"/>
    </source>
</evidence>
<dbReference type="GO" id="GO:0030245">
    <property type="term" value="P:cellulose catabolic process"/>
    <property type="evidence" value="ECO:0007669"/>
    <property type="project" value="UniProtKB-KW"/>
</dbReference>
<evidence type="ECO:0000313" key="16">
    <source>
        <dbReference type="Proteomes" id="UP000295703"/>
    </source>
</evidence>
<comment type="similarity">
    <text evidence="9">Belongs to the polysaccharide monooxygenase AA9 family.</text>
</comment>
<evidence type="ECO:0000256" key="8">
    <source>
        <dbReference type="ARBA" id="ARBA00023326"/>
    </source>
</evidence>
<evidence type="ECO:0000256" key="9">
    <source>
        <dbReference type="ARBA" id="ARBA00044502"/>
    </source>
</evidence>
<keyword evidence="3" id="KW-0964">Secreted</keyword>
<evidence type="ECO:0000256" key="3">
    <source>
        <dbReference type="ARBA" id="ARBA00022525"/>
    </source>
</evidence>
<dbReference type="CDD" id="cd21175">
    <property type="entry name" value="LPMO_AA9"/>
    <property type="match status" value="1"/>
</dbReference>
<evidence type="ECO:0000256" key="11">
    <source>
        <dbReference type="ARBA" id="ARBA00047174"/>
    </source>
</evidence>
<keyword evidence="7" id="KW-0119">Carbohydrate metabolism</keyword>
<proteinExistence type="inferred from homology"/>
<evidence type="ECO:0000256" key="1">
    <source>
        <dbReference type="ARBA" id="ARBA00001973"/>
    </source>
</evidence>
<comment type="catalytic activity">
    <reaction evidence="10">
        <text>[(1-&gt;4)-beta-D-glucosyl]n+m + reduced acceptor + O2 = 4-dehydro-beta-D-glucosyl-[(1-&gt;4)-beta-D-glucosyl]n-1 + [(1-&gt;4)-beta-D-glucosyl]m + acceptor + H2O.</text>
        <dbReference type="EC" id="1.14.99.56"/>
    </reaction>
</comment>
<comment type="caution">
    <text evidence="15">The sequence shown here is derived from an EMBL/GenBank/DDBJ whole genome shotgun (WGS) entry which is preliminary data.</text>
</comment>
<dbReference type="EMBL" id="RYZW01000103">
    <property type="protein sequence ID" value="TDZ47660.1"/>
    <property type="molecule type" value="Genomic_DNA"/>
</dbReference>
<evidence type="ECO:0000256" key="10">
    <source>
        <dbReference type="ARBA" id="ARBA00045077"/>
    </source>
</evidence>
<dbReference type="GO" id="GO:0005576">
    <property type="term" value="C:extracellular region"/>
    <property type="evidence" value="ECO:0007669"/>
    <property type="project" value="UniProtKB-SubCell"/>
</dbReference>
<evidence type="ECO:0000313" key="15">
    <source>
        <dbReference type="EMBL" id="TDZ47660.1"/>
    </source>
</evidence>
<evidence type="ECO:0000256" key="5">
    <source>
        <dbReference type="ARBA" id="ARBA00023001"/>
    </source>
</evidence>
<dbReference type="Pfam" id="PF03443">
    <property type="entry name" value="AA9"/>
    <property type="match status" value="1"/>
</dbReference>
<sequence length="303" mass="31922">MPSVMNTVALVGSLAAGALAHGHVTGFRLDSVYEPGYSLDYYYAKQNGKEVPIVAAWSAENLDNGFVDGTGYQTVDIVCHKKAAPGKKSAKIAAGGTVDFLWTAWPDSHMGPVLTYAAKCDGDCTTADPATLKWVKIQESGYEDGTWASLALIKNNNTGSATIPADFAPGNYVLRHEIIAMHGAGSENGAQNYPQCVNVEVTGSGTATPEGVLGTELYKSTDPGILFSPYQAKVDYTPPGPPLYGKGSSTTPTTPTTPYTPTTPSNGTVPATSAAASAAAEDEYDCPSKKLRRHARDLFHSRH</sequence>
<dbReference type="InterPro" id="IPR049892">
    <property type="entry name" value="AA9"/>
</dbReference>
<keyword evidence="6" id="KW-1015">Disulfide bond</keyword>
<dbReference type="PANTHER" id="PTHR33353:SF34">
    <property type="entry name" value="ENDO-BETA-1,4-GLUCANASE D"/>
    <property type="match status" value="1"/>
</dbReference>
<reference evidence="15 16" key="1">
    <citation type="submission" date="2018-12" db="EMBL/GenBank/DDBJ databases">
        <title>Genome sequence and assembly of Colletotrichum trifolii.</title>
        <authorList>
            <person name="Gan P."/>
            <person name="Shirasu K."/>
        </authorList>
    </citation>
    <scope>NUCLEOTIDE SEQUENCE [LARGE SCALE GENOMIC DNA]</scope>
    <source>
        <strain evidence="15 16">543-2</strain>
    </source>
</reference>
<keyword evidence="5" id="KW-0136">Cellulose degradation</keyword>
<name>A0A4R8QYD0_COLTR</name>
<keyword evidence="8" id="KW-0624">Polysaccharide degradation</keyword>
<dbReference type="AlphaFoldDB" id="A0A4R8QYD0"/>
<feature type="chain" id="PRO_5020710906" description="lytic cellulose monooxygenase (C4-dehydrogenating)" evidence="13">
    <location>
        <begin position="21"/>
        <end position="303"/>
    </location>
</feature>
<feature type="signal peptide" evidence="13">
    <location>
        <begin position="1"/>
        <end position="20"/>
    </location>
</feature>
<dbReference type="Proteomes" id="UP000295703">
    <property type="component" value="Unassembled WGS sequence"/>
</dbReference>
<dbReference type="STRING" id="5466.A0A4R8QYD0"/>
<dbReference type="Gene3D" id="2.70.50.70">
    <property type="match status" value="1"/>
</dbReference>